<dbReference type="PROSITE" id="PS00028">
    <property type="entry name" value="ZINC_FINGER_C2H2_1"/>
    <property type="match status" value="3"/>
</dbReference>
<dbReference type="AlphaFoldDB" id="A0AAV5WRA1"/>
<dbReference type="FunFam" id="3.30.160.60:FF:000041">
    <property type="entry name" value="Zinc finger protein ZIC 1"/>
    <property type="match status" value="1"/>
</dbReference>
<dbReference type="PANTHER" id="PTHR45718">
    <property type="entry name" value="TRANSCRIPTIONAL ACTIVATOR CUBITUS INTERRUPTUS"/>
    <property type="match status" value="1"/>
</dbReference>
<name>A0AAV5WRA1_9BILA</name>
<dbReference type="PANTHER" id="PTHR45718:SF4">
    <property type="entry name" value="TRANSCRIPTIONAL ACTIVATOR CUBITUS INTERRUPTUS"/>
    <property type="match status" value="1"/>
</dbReference>
<feature type="domain" description="C2H2-type" evidence="10">
    <location>
        <begin position="153"/>
        <end position="180"/>
    </location>
</feature>
<evidence type="ECO:0000256" key="7">
    <source>
        <dbReference type="ARBA" id="ARBA00023242"/>
    </source>
</evidence>
<dbReference type="InterPro" id="IPR056436">
    <property type="entry name" value="Znf-C2H2_ZIC1-5/GLI1-3-like"/>
</dbReference>
<keyword evidence="3" id="KW-0677">Repeat</keyword>
<dbReference type="EMBL" id="BTSY01000006">
    <property type="protein sequence ID" value="GMT32322.1"/>
    <property type="molecule type" value="Genomic_DNA"/>
</dbReference>
<feature type="domain" description="C2H2-type" evidence="10">
    <location>
        <begin position="239"/>
        <end position="263"/>
    </location>
</feature>
<keyword evidence="6" id="KW-0238">DNA-binding</keyword>
<evidence type="ECO:0000256" key="5">
    <source>
        <dbReference type="ARBA" id="ARBA00022833"/>
    </source>
</evidence>
<keyword evidence="12" id="KW-1185">Reference proteome</keyword>
<evidence type="ECO:0000313" key="12">
    <source>
        <dbReference type="Proteomes" id="UP001432322"/>
    </source>
</evidence>
<sequence>PSNRVSLKVGGACGPSPALLTCVYYLLQCNEMTTQLSMDPSSLYSLYPPSTTTGYIIPPPPQPQPFPEYYYNPAYDIPHASRFPHASTVYPTLVPAYQQWPGVAEEKEEIRCCWLEGGKECGQAFRSHNEISTHLSQFHLSANDSALHVCEWSGCNRRMKAFKAKYKLVNHLRVHTGEQPFQCPECSKKFSRSENLKIHQRLHTGEKPFQCTHPGCEKMFANSSDRKKHMHVHTTDKPYSCKLHGCNKTYTHPSSLRKHLKAHEKAMLNGGKMSPDEMNESTDSGHGSPTDYPHFHPSPPTDKNENEMPRVSTLPLPHSTLISNPYLLHPQHEFAPLPHKMIFTTQIEYSSY</sequence>
<comment type="caution">
    <text evidence="11">The sequence shown here is derived from an EMBL/GenBank/DDBJ whole genome shotgun (WGS) entry which is preliminary data.</text>
</comment>
<dbReference type="Pfam" id="PF23561">
    <property type="entry name" value="zf-C2H2_15"/>
    <property type="match status" value="1"/>
</dbReference>
<dbReference type="GO" id="GO:0008270">
    <property type="term" value="F:zinc ion binding"/>
    <property type="evidence" value="ECO:0007669"/>
    <property type="project" value="UniProtKB-KW"/>
</dbReference>
<dbReference type="InterPro" id="IPR036236">
    <property type="entry name" value="Znf_C2H2_sf"/>
</dbReference>
<dbReference type="InterPro" id="IPR013087">
    <property type="entry name" value="Znf_C2H2_type"/>
</dbReference>
<evidence type="ECO:0000256" key="3">
    <source>
        <dbReference type="ARBA" id="ARBA00022737"/>
    </source>
</evidence>
<evidence type="ECO:0000313" key="11">
    <source>
        <dbReference type="EMBL" id="GMT32322.1"/>
    </source>
</evidence>
<keyword evidence="4 8" id="KW-0863">Zinc-finger</keyword>
<feature type="region of interest" description="Disordered" evidence="9">
    <location>
        <begin position="270"/>
        <end position="309"/>
    </location>
</feature>
<accession>A0AAV5WRA1</accession>
<reference evidence="11" key="1">
    <citation type="submission" date="2023-10" db="EMBL/GenBank/DDBJ databases">
        <title>Genome assembly of Pristionchus species.</title>
        <authorList>
            <person name="Yoshida K."/>
            <person name="Sommer R.J."/>
        </authorList>
    </citation>
    <scope>NUCLEOTIDE SEQUENCE</scope>
    <source>
        <strain evidence="11">RS5133</strain>
    </source>
</reference>
<keyword evidence="7" id="KW-0539">Nucleus</keyword>
<dbReference type="GO" id="GO:0140297">
    <property type="term" value="F:DNA-binding transcription factor binding"/>
    <property type="evidence" value="ECO:0007669"/>
    <property type="project" value="UniProtKB-ARBA"/>
</dbReference>
<gene>
    <name evidence="11" type="ORF">PFISCL1PPCAC_23619</name>
</gene>
<dbReference type="Proteomes" id="UP001432322">
    <property type="component" value="Unassembled WGS sequence"/>
</dbReference>
<evidence type="ECO:0000256" key="1">
    <source>
        <dbReference type="ARBA" id="ARBA00004123"/>
    </source>
</evidence>
<evidence type="ECO:0000256" key="9">
    <source>
        <dbReference type="SAM" id="MobiDB-lite"/>
    </source>
</evidence>
<dbReference type="FunFam" id="3.30.160.60:FF:000031">
    <property type="entry name" value="GLI family zinc finger 3"/>
    <property type="match status" value="1"/>
</dbReference>
<keyword evidence="5" id="KW-0862">Zinc</keyword>
<feature type="non-terminal residue" evidence="11">
    <location>
        <position position="1"/>
    </location>
</feature>
<feature type="domain" description="C2H2-type" evidence="10">
    <location>
        <begin position="181"/>
        <end position="208"/>
    </location>
</feature>
<feature type="domain" description="C2H2-type" evidence="10">
    <location>
        <begin position="209"/>
        <end position="238"/>
    </location>
</feature>
<dbReference type="Gene3D" id="3.30.160.60">
    <property type="entry name" value="Classic Zinc Finger"/>
    <property type="match status" value="4"/>
</dbReference>
<dbReference type="SUPFAM" id="SSF57667">
    <property type="entry name" value="beta-beta-alpha zinc fingers"/>
    <property type="match status" value="2"/>
</dbReference>
<evidence type="ECO:0000256" key="8">
    <source>
        <dbReference type="PROSITE-ProRule" id="PRU00042"/>
    </source>
</evidence>
<organism evidence="11 12">
    <name type="scientific">Pristionchus fissidentatus</name>
    <dbReference type="NCBI Taxonomy" id="1538716"/>
    <lineage>
        <taxon>Eukaryota</taxon>
        <taxon>Metazoa</taxon>
        <taxon>Ecdysozoa</taxon>
        <taxon>Nematoda</taxon>
        <taxon>Chromadorea</taxon>
        <taxon>Rhabditida</taxon>
        <taxon>Rhabditina</taxon>
        <taxon>Diplogasteromorpha</taxon>
        <taxon>Diplogasteroidea</taxon>
        <taxon>Neodiplogasteridae</taxon>
        <taxon>Pristionchus</taxon>
    </lineage>
</organism>
<dbReference type="GO" id="GO:0000978">
    <property type="term" value="F:RNA polymerase II cis-regulatory region sequence-specific DNA binding"/>
    <property type="evidence" value="ECO:0007669"/>
    <property type="project" value="TreeGrafter"/>
</dbReference>
<dbReference type="Pfam" id="PF00096">
    <property type="entry name" value="zf-C2H2"/>
    <property type="match status" value="3"/>
</dbReference>
<comment type="subcellular location">
    <subcellularLocation>
        <location evidence="1">Nucleus</location>
    </subcellularLocation>
</comment>
<dbReference type="SMART" id="SM00355">
    <property type="entry name" value="ZnF_C2H2"/>
    <property type="match status" value="5"/>
</dbReference>
<dbReference type="InterPro" id="IPR043359">
    <property type="entry name" value="GLI-like"/>
</dbReference>
<proteinExistence type="predicted"/>
<dbReference type="PROSITE" id="PS50157">
    <property type="entry name" value="ZINC_FINGER_C2H2_2"/>
    <property type="match status" value="4"/>
</dbReference>
<evidence type="ECO:0000256" key="4">
    <source>
        <dbReference type="ARBA" id="ARBA00022771"/>
    </source>
</evidence>
<dbReference type="GO" id="GO:0005634">
    <property type="term" value="C:nucleus"/>
    <property type="evidence" value="ECO:0007669"/>
    <property type="project" value="UniProtKB-SubCell"/>
</dbReference>
<protein>
    <recommendedName>
        <fullName evidence="10">C2H2-type domain-containing protein</fullName>
    </recommendedName>
</protein>
<evidence type="ECO:0000256" key="2">
    <source>
        <dbReference type="ARBA" id="ARBA00022723"/>
    </source>
</evidence>
<evidence type="ECO:0000256" key="6">
    <source>
        <dbReference type="ARBA" id="ARBA00023125"/>
    </source>
</evidence>
<keyword evidence="2" id="KW-0479">Metal-binding</keyword>
<dbReference type="GO" id="GO:0000981">
    <property type="term" value="F:DNA-binding transcription factor activity, RNA polymerase II-specific"/>
    <property type="evidence" value="ECO:0007669"/>
    <property type="project" value="TreeGrafter"/>
</dbReference>
<dbReference type="FunFam" id="3.30.160.60:FF:000104">
    <property type="entry name" value="Transcriptional repressor protein YY1"/>
    <property type="match status" value="1"/>
</dbReference>
<evidence type="ECO:0000259" key="10">
    <source>
        <dbReference type="PROSITE" id="PS50157"/>
    </source>
</evidence>